<dbReference type="KEGG" id="vg:1684928"/>
<feature type="transmembrane region" description="Helical" evidence="2">
    <location>
        <begin position="155"/>
        <end position="173"/>
    </location>
</feature>
<feature type="transmembrane region" description="Helical" evidence="2">
    <location>
        <begin position="327"/>
        <end position="347"/>
    </location>
</feature>
<dbReference type="EMBL" id="MN551083">
    <property type="protein sequence ID" value="QJC19105.1"/>
    <property type="molecule type" value="Genomic_DNA"/>
</dbReference>
<comment type="similarity">
    <text evidence="1">Belongs to the herpesviridae BMRF2 family.</text>
</comment>
<feature type="transmembrane region" description="Helical" evidence="2">
    <location>
        <begin position="104"/>
        <end position="125"/>
    </location>
</feature>
<keyword evidence="2" id="KW-0472">Membrane</keyword>
<reference evidence="6" key="3">
    <citation type="submission" date="2019-10" db="EMBL/GenBank/DDBJ databases">
        <title>Experimental infection of calves with contemporary bovine gammaherpesvirus type 4.</title>
        <authorList>
            <person name="Bauermann F."/>
            <person name="Kutish G."/>
            <person name="Diel D."/>
            <person name="Falkenberg S."/>
            <person name="Martins M."/>
            <person name="Flores E."/>
        </authorList>
    </citation>
    <scope>NUCLEOTIDE SEQUENCE</scope>
    <source>
        <strain evidence="5">SD16-38</strain>
        <strain evidence="6">SD16-49</strain>
    </source>
</reference>
<organismHost>
    <name type="scientific">Panthera leo</name>
    <name type="common">Lion</name>
    <dbReference type="NCBI Taxonomy" id="9689"/>
</organismHost>
<dbReference type="RefSeq" id="NP_076550.1">
    <property type="nucleotide sequence ID" value="NC_002665.1"/>
</dbReference>
<sequence>MGKWWLNAASMVCGAMAATPFVWCFIFMSRFPLAAFVNWESHIYYDISIFLSQISLLGLCLVRCFHVINKCLELICTVVIICIFFVFFLSYVEVDWSVEAPLLFMIILGGLTVYPLITFDCVFLCSNMTQNFYELGFLYVILFYQLIISREVYSFFLHVTPLAIFICGGLYCLRSIQRSTHYKEALEKRKSIFITPSKYFYYSLGDVCASINGNLVSLTCCVVGVVLCLTSLHLYTTCLKGLYSYLFVFCSASLWCHGMSPPSRAMTWVYGLLGCCATILIHIFKNSLDMYTTGCMVVDLLLMFSQAIGCEIALVQRCLSGGLNGPQISFTLCVLCDVIIGITLYVINKI</sequence>
<feature type="transmembrane region" description="Helical" evidence="2">
    <location>
        <begin position="215"/>
        <end position="236"/>
    </location>
</feature>
<reference evidence="4" key="2">
    <citation type="submission" date="2013-05" db="EMBL/GenBank/DDBJ databases">
        <title>Seroprevalence against a Canadian isolate of bovine herpesvirus 4 (BHV4) is higher in various diseases affected bovine dairy herds compared to healthy herds.</title>
        <authorList>
            <person name="Music N."/>
            <person name="Laroche J."/>
            <person name="Tremblay D."/>
            <person name="Mandeville I."/>
            <person name="Bellehumeur C."/>
            <person name="Charette S.J."/>
            <person name="Gagnon C.A."/>
        </authorList>
    </citation>
    <scope>NUCLEOTIDE SEQUENCE</scope>
    <source>
        <strain evidence="4">FMV09-1180503</strain>
    </source>
</reference>
<dbReference type="EMBL" id="MN551084">
    <property type="protein sequence ID" value="QJC19180.1"/>
    <property type="molecule type" value="Genomic_DNA"/>
</dbReference>
<keyword evidence="2" id="KW-1133">Transmembrane helix</keyword>
<evidence type="ECO:0000256" key="2">
    <source>
        <dbReference type="SAM" id="Phobius"/>
    </source>
</evidence>
<organism evidence="6">
    <name type="scientific">Bovine herpesvirus 4</name>
    <name type="common">BoHV-4</name>
    <name type="synonym">Movar virus</name>
    <dbReference type="NCBI Taxonomy" id="10385"/>
    <lineage>
        <taxon>Viruses</taxon>
        <taxon>Duplodnaviria</taxon>
        <taxon>Heunggongvirae</taxon>
        <taxon>Peploviricota</taxon>
        <taxon>Herviviricetes</taxon>
        <taxon>Herpesvirales</taxon>
        <taxon>Orthoherpesviridae</taxon>
        <taxon>Gammaherpesvirinae</taxon>
        <taxon>Rhadinovirus</taxon>
        <taxon>Rhadinovirus bovinegamma4</taxon>
    </lineage>
</organism>
<protein>
    <submittedName>
        <fullName evidence="3">Uncharacterized protein ORF 58</fullName>
    </submittedName>
</protein>
<dbReference type="InterPro" id="IPR006727">
    <property type="entry name" value="Herpes_BMRF2"/>
</dbReference>
<organismHost>
    <name type="scientific">Felis catus</name>
    <name type="common">Cat</name>
    <name type="synonym">Felis silvestris catus</name>
    <dbReference type="NCBI Taxonomy" id="9685"/>
</organismHost>
<keyword evidence="2" id="KW-0812">Transmembrane</keyword>
<feature type="transmembrane region" description="Helical" evidence="2">
    <location>
        <begin position="74"/>
        <end position="92"/>
    </location>
</feature>
<feature type="transmembrane region" description="Helical" evidence="2">
    <location>
        <begin position="43"/>
        <end position="62"/>
    </location>
</feature>
<feature type="transmembrane region" description="Helical" evidence="2">
    <location>
        <begin position="267"/>
        <end position="284"/>
    </location>
</feature>
<proteinExistence type="inferred from homology"/>
<evidence type="ECO:0000256" key="1">
    <source>
        <dbReference type="ARBA" id="ARBA00008716"/>
    </source>
</evidence>
<accession>A0A858PWW0</accession>
<dbReference type="EMBL" id="KC999113">
    <property type="protein sequence ID" value="AIA82803.1"/>
    <property type="molecule type" value="Genomic_DNA"/>
</dbReference>
<name>A0A858PWW0_BHV4</name>
<feature type="transmembrane region" description="Helical" evidence="2">
    <location>
        <begin position="12"/>
        <end position="31"/>
    </location>
</feature>
<evidence type="ECO:0000313" key="6">
    <source>
        <dbReference type="EMBL" id="QJC19180.1"/>
    </source>
</evidence>
<evidence type="ECO:0000313" key="5">
    <source>
        <dbReference type="EMBL" id="QJC19105.1"/>
    </source>
</evidence>
<dbReference type="Pfam" id="PF04633">
    <property type="entry name" value="Herpes_BMRF2"/>
    <property type="match status" value="1"/>
</dbReference>
<feature type="transmembrane region" description="Helical" evidence="2">
    <location>
        <begin position="132"/>
        <end position="149"/>
    </location>
</feature>
<gene>
    <name evidence="3" type="primary">ORF 58</name>
</gene>
<evidence type="ECO:0000313" key="3">
    <source>
        <dbReference type="EMBL" id="AEL29802.1"/>
    </source>
</evidence>
<feature type="transmembrane region" description="Helical" evidence="2">
    <location>
        <begin position="290"/>
        <end position="315"/>
    </location>
</feature>
<organismHost>
    <name type="scientific">Bos taurus</name>
    <name type="common">Bovine</name>
    <dbReference type="NCBI Taxonomy" id="9913"/>
</organismHost>
<dbReference type="EMBL" id="JN133502">
    <property type="protein sequence ID" value="AEL29802.1"/>
    <property type="molecule type" value="Genomic_DNA"/>
</dbReference>
<evidence type="ECO:0000313" key="4">
    <source>
        <dbReference type="EMBL" id="AIA82803.1"/>
    </source>
</evidence>
<reference evidence="3" key="1">
    <citation type="journal article" date="2011" name="Virol. J.">
        <title>Sequencing of Bovine herpesvirus 4 V.test strain reveals important genome features.</title>
        <authorList>
            <person name="Palmeira L."/>
            <person name="Machiels B."/>
            <person name="Lete C."/>
            <person name="Vanderplasschen A."/>
            <person name="Gillet L."/>
        </authorList>
    </citation>
    <scope>NUCLEOTIDE SEQUENCE</scope>
    <source>
        <strain evidence="3">V.test</strain>
    </source>
</reference>